<organism evidence="1 2">
    <name type="scientific">Caldimicrobium thiodismutans</name>
    <dbReference type="NCBI Taxonomy" id="1653476"/>
    <lineage>
        <taxon>Bacteria</taxon>
        <taxon>Pseudomonadati</taxon>
        <taxon>Thermodesulfobacteriota</taxon>
        <taxon>Thermodesulfobacteria</taxon>
        <taxon>Thermodesulfobacteriales</taxon>
        <taxon>Thermodesulfobacteriaceae</taxon>
        <taxon>Caldimicrobium</taxon>
    </lineage>
</organism>
<dbReference type="PANTHER" id="PTHR37691:SF1">
    <property type="entry name" value="BLR3518 PROTEIN"/>
    <property type="match status" value="1"/>
</dbReference>
<dbReference type="InterPro" id="IPR003787">
    <property type="entry name" value="Sulphur_relay_DsrE/F-like"/>
</dbReference>
<name>A0A2N7PIN3_9BACT</name>
<dbReference type="EMBL" id="PNIE01000072">
    <property type="protein sequence ID" value="PMP61955.1"/>
    <property type="molecule type" value="Genomic_DNA"/>
</dbReference>
<evidence type="ECO:0000313" key="2">
    <source>
        <dbReference type="Proteomes" id="UP000235731"/>
    </source>
</evidence>
<reference evidence="1 2" key="1">
    <citation type="submission" date="2018-01" db="EMBL/GenBank/DDBJ databases">
        <title>Metagenomic assembled genomes from two thermal pools in the Uzon Caldera, Kamchatka, Russia.</title>
        <authorList>
            <person name="Wilkins L."/>
            <person name="Ettinger C."/>
        </authorList>
    </citation>
    <scope>NUCLEOTIDE SEQUENCE [LARGE SCALE GENOMIC DNA]</scope>
    <source>
        <strain evidence="1">ZAV-15</strain>
    </source>
</reference>
<proteinExistence type="predicted"/>
<gene>
    <name evidence="1" type="ORF">C0197_05215</name>
</gene>
<comment type="caution">
    <text evidence="1">The sequence shown here is derived from an EMBL/GenBank/DDBJ whole genome shotgun (WGS) entry which is preliminary data.</text>
</comment>
<dbReference type="InterPro" id="IPR027396">
    <property type="entry name" value="DsrEFH-like"/>
</dbReference>
<dbReference type="AlphaFoldDB" id="A0A2N7PIN3"/>
<dbReference type="Gene3D" id="3.40.1260.10">
    <property type="entry name" value="DsrEFH-like"/>
    <property type="match status" value="1"/>
</dbReference>
<evidence type="ECO:0000313" key="1">
    <source>
        <dbReference type="EMBL" id="PMP61955.1"/>
    </source>
</evidence>
<protein>
    <submittedName>
        <fullName evidence="1">Uncharacterized protein</fullName>
    </submittedName>
</protein>
<dbReference type="PANTHER" id="PTHR37691">
    <property type="entry name" value="BLR3518 PROTEIN"/>
    <property type="match status" value="1"/>
</dbReference>
<accession>A0A2N7PIN3</accession>
<dbReference type="Proteomes" id="UP000235731">
    <property type="component" value="Unassembled WGS sequence"/>
</dbReference>
<dbReference type="SUPFAM" id="SSF75169">
    <property type="entry name" value="DsrEFH-like"/>
    <property type="match status" value="1"/>
</dbReference>
<sequence length="113" mass="13006">MDKLKLLLHVPASNRFEAALKVSRNFALAMRERPYKVRILVNFEGITVLNNFSPYEELFKEVLSYGIEVYFCENALKGFNIPKEKVPHGGKTVPAGIVALVEWQEENYKYVRA</sequence>
<dbReference type="Pfam" id="PF02635">
    <property type="entry name" value="DsrE"/>
    <property type="match status" value="1"/>
</dbReference>